<evidence type="ECO:0000313" key="1">
    <source>
        <dbReference type="EMBL" id="TFK62321.1"/>
    </source>
</evidence>
<reference evidence="1 2" key="1">
    <citation type="journal article" date="2019" name="Nat. Ecol. Evol.">
        <title>Megaphylogeny resolves global patterns of mushroom evolution.</title>
        <authorList>
            <person name="Varga T."/>
            <person name="Krizsan K."/>
            <person name="Foldi C."/>
            <person name="Dima B."/>
            <person name="Sanchez-Garcia M."/>
            <person name="Sanchez-Ramirez S."/>
            <person name="Szollosi G.J."/>
            <person name="Szarkandi J.G."/>
            <person name="Papp V."/>
            <person name="Albert L."/>
            <person name="Andreopoulos W."/>
            <person name="Angelini C."/>
            <person name="Antonin V."/>
            <person name="Barry K.W."/>
            <person name="Bougher N.L."/>
            <person name="Buchanan P."/>
            <person name="Buyck B."/>
            <person name="Bense V."/>
            <person name="Catcheside P."/>
            <person name="Chovatia M."/>
            <person name="Cooper J."/>
            <person name="Damon W."/>
            <person name="Desjardin D."/>
            <person name="Finy P."/>
            <person name="Geml J."/>
            <person name="Haridas S."/>
            <person name="Hughes K."/>
            <person name="Justo A."/>
            <person name="Karasinski D."/>
            <person name="Kautmanova I."/>
            <person name="Kiss B."/>
            <person name="Kocsube S."/>
            <person name="Kotiranta H."/>
            <person name="LaButti K.M."/>
            <person name="Lechner B.E."/>
            <person name="Liimatainen K."/>
            <person name="Lipzen A."/>
            <person name="Lukacs Z."/>
            <person name="Mihaltcheva S."/>
            <person name="Morgado L.N."/>
            <person name="Niskanen T."/>
            <person name="Noordeloos M.E."/>
            <person name="Ohm R.A."/>
            <person name="Ortiz-Santana B."/>
            <person name="Ovrebo C."/>
            <person name="Racz N."/>
            <person name="Riley R."/>
            <person name="Savchenko A."/>
            <person name="Shiryaev A."/>
            <person name="Soop K."/>
            <person name="Spirin V."/>
            <person name="Szebenyi C."/>
            <person name="Tomsovsky M."/>
            <person name="Tulloss R.E."/>
            <person name="Uehling J."/>
            <person name="Grigoriev I.V."/>
            <person name="Vagvolgyi C."/>
            <person name="Papp T."/>
            <person name="Martin F.M."/>
            <person name="Miettinen O."/>
            <person name="Hibbett D.S."/>
            <person name="Nagy L.G."/>
        </authorList>
    </citation>
    <scope>NUCLEOTIDE SEQUENCE [LARGE SCALE GENOMIC DNA]</scope>
    <source>
        <strain evidence="1 2">NL-1719</strain>
    </source>
</reference>
<gene>
    <name evidence="1" type="ORF">BDN72DRAFT_396346</name>
</gene>
<dbReference type="EMBL" id="ML208590">
    <property type="protein sequence ID" value="TFK62321.1"/>
    <property type="molecule type" value="Genomic_DNA"/>
</dbReference>
<proteinExistence type="predicted"/>
<accession>A0ACD3A9W5</accession>
<sequence length="228" mass="23927">MGTPDSRGNPRLSLGGMTSGGSTLLDTPPPVPSKDVMQPKESASKRGSLASAPTGSPSKHSINERRGHVPPDMDLTAISSHAQAEALVQRAQQDILELAQQAELDVPGSSAGFNKTPLSARLAAYGESLAIERKLREQKRMDGASAEPVDPARVEAAYTVLVKKTSKEALGSMATPRPSLGMDRSPSRPIGGQYGHGVGTQMSVGRAPPPVKLRLKSPKRPATADPRT</sequence>
<evidence type="ECO:0000313" key="2">
    <source>
        <dbReference type="Proteomes" id="UP000308600"/>
    </source>
</evidence>
<organism evidence="1 2">
    <name type="scientific">Pluteus cervinus</name>
    <dbReference type="NCBI Taxonomy" id="181527"/>
    <lineage>
        <taxon>Eukaryota</taxon>
        <taxon>Fungi</taxon>
        <taxon>Dikarya</taxon>
        <taxon>Basidiomycota</taxon>
        <taxon>Agaricomycotina</taxon>
        <taxon>Agaricomycetes</taxon>
        <taxon>Agaricomycetidae</taxon>
        <taxon>Agaricales</taxon>
        <taxon>Pluteineae</taxon>
        <taxon>Pluteaceae</taxon>
        <taxon>Pluteus</taxon>
    </lineage>
</organism>
<protein>
    <submittedName>
        <fullName evidence="1">Uncharacterized protein</fullName>
    </submittedName>
</protein>
<keyword evidence="2" id="KW-1185">Reference proteome</keyword>
<name>A0ACD3A9W5_9AGAR</name>
<dbReference type="Proteomes" id="UP000308600">
    <property type="component" value="Unassembled WGS sequence"/>
</dbReference>